<dbReference type="Pfam" id="PF14403">
    <property type="entry name" value="CP_ATPgrasp_2"/>
    <property type="match status" value="1"/>
</dbReference>
<evidence type="ECO:0000313" key="7">
    <source>
        <dbReference type="EMBL" id="ULP43403.1"/>
    </source>
</evidence>
<dbReference type="Gene3D" id="3.40.50.11290">
    <property type="match status" value="1"/>
</dbReference>
<feature type="domain" description="Circularly permuted ATP-grasp type 2" evidence="6">
    <location>
        <begin position="465"/>
        <end position="844"/>
    </location>
</feature>
<dbReference type="InterPro" id="IPR014746">
    <property type="entry name" value="Gln_synth/guanido_kin_cat_dom"/>
</dbReference>
<comment type="function">
    <text evidence="5">ATP-dependent carboxylate-amine ligase which exhibits weak glutamate--cysteine ligase activity.</text>
</comment>
<keyword evidence="2 5" id="KW-0547">Nucleotide-binding</keyword>
<dbReference type="NCBIfam" id="NF010041">
    <property type="entry name" value="PRK13517.1-1"/>
    <property type="match status" value="1"/>
</dbReference>
<dbReference type="InterPro" id="IPR051680">
    <property type="entry name" value="ATP-dep_Glu-Cys_Ligase-2"/>
</dbReference>
<proteinExistence type="inferred from homology"/>
<dbReference type="InterPro" id="IPR025841">
    <property type="entry name" value="CP_ATPgrasp_2"/>
</dbReference>
<accession>A0ABY3UV06</accession>
<dbReference type="EC" id="6.3.2.2" evidence="5"/>
<comment type="similarity">
    <text evidence="5">Belongs to the glutamate--cysteine ligase type 2 family. YbdK subfamily.</text>
</comment>
<dbReference type="InterPro" id="IPR011793">
    <property type="entry name" value="YbdK"/>
</dbReference>
<comment type="catalytic activity">
    <reaction evidence="4 5">
        <text>L-cysteine + L-glutamate + ATP = gamma-L-glutamyl-L-cysteine + ADP + phosphate + H(+)</text>
        <dbReference type="Rhea" id="RHEA:13285"/>
        <dbReference type="ChEBI" id="CHEBI:15378"/>
        <dbReference type="ChEBI" id="CHEBI:29985"/>
        <dbReference type="ChEBI" id="CHEBI:30616"/>
        <dbReference type="ChEBI" id="CHEBI:35235"/>
        <dbReference type="ChEBI" id="CHEBI:43474"/>
        <dbReference type="ChEBI" id="CHEBI:58173"/>
        <dbReference type="ChEBI" id="CHEBI:456216"/>
        <dbReference type="EC" id="6.3.2.2"/>
    </reaction>
</comment>
<dbReference type="Proteomes" id="UP001055171">
    <property type="component" value="Chromosome"/>
</dbReference>
<sequence length="873" mass="94303">MRPESARTLGVEEEFHLVDLKTRRLTARAPELLAELTDDYVAELQRCVVETNTQVVDSIGELRQELVRQRKVLVETATELGMGVVAAGAVPLTVPAEMQVTKTPRYRQMLADYQLLAREQLICGTQIHVGVADRDEAVEVGYRLAAYLPTLLALSASSPFASDGSDTGYASMRTLVWQRWPTTGPAAPVHTAAEYDQLVTDLVASGVISDVGMVYFDVRPASAAPTLELRVCDSCPSVDTVVLIAGMFRALVEREAAAAHAGTAPTILSPAVSRAAVWRAARSGLEGELVDVRGPVSRPASEVVGELVDGLRPHLEQTGDWETVSELCRQALQRGTSSARQRRALRRRGRLTDVVDQLMAETAASGPTLMTVSDDRTLLFGYQPGSKPPVETARGNLDDSYDEAVDGNGQPRPHYRNVLDAIAQIGVAQLRSREAAIEQEQRADNVTFRVSGQSRAQLFPVDLVPRLVTAQEWAQLCDGLAQRARALDAFLRDIYSAQEIMAAGIIGDQILDRAPGFRSTGRLAGDTVRAHISGTDIVCDRAGGWMVLEDNLRVPSGMAYAIVNHRLVTKHLGELQPPVAVEDVAQAPAMLLETLRAAAPAHAPDDPTVAVLSAGWEDSAWFEHTFLAEEMPVALVQPSDLSLRDGKLVQHVGSSVRRIDVVYARMDEDMLLSSTGYDGAPLRPGLLRAIANGHLTIANALANGVADDKAIYAYVPEMIKFYLGEKPSLAQVPTWICAERDQRDHVLANLGDLVVKPIDGLGGSGVLIGPDASEAALDARRRELETQPERFIAQEPVNLSTHPTFDGDGLYPHHVDLRAFVHLRAAANGAVSAHVMPAALTRVASRGSRIVNSSYGGGSKDTWILSEPLSESD</sequence>
<dbReference type="Pfam" id="PF04107">
    <property type="entry name" value="GCS2"/>
    <property type="match status" value="1"/>
</dbReference>
<keyword evidence="1 5" id="KW-0436">Ligase</keyword>
<evidence type="ECO:0000256" key="4">
    <source>
        <dbReference type="ARBA" id="ARBA00048819"/>
    </source>
</evidence>
<dbReference type="PANTHER" id="PTHR34595">
    <property type="entry name" value="BLR5612 PROTEIN"/>
    <property type="match status" value="1"/>
</dbReference>
<organism evidence="7 8">
    <name type="scientific">Mycobacterium lentiflavum</name>
    <dbReference type="NCBI Taxonomy" id="141349"/>
    <lineage>
        <taxon>Bacteria</taxon>
        <taxon>Bacillati</taxon>
        <taxon>Actinomycetota</taxon>
        <taxon>Actinomycetes</taxon>
        <taxon>Mycobacteriales</taxon>
        <taxon>Mycobacteriaceae</taxon>
        <taxon>Mycobacterium</taxon>
        <taxon>Mycobacterium simiae complex</taxon>
    </lineage>
</organism>
<evidence type="ECO:0000256" key="2">
    <source>
        <dbReference type="ARBA" id="ARBA00022741"/>
    </source>
</evidence>
<dbReference type="HAMAP" id="MF_01609">
    <property type="entry name" value="Glu_cys_ligase_2"/>
    <property type="match status" value="1"/>
</dbReference>
<dbReference type="Gene3D" id="3.30.590.20">
    <property type="match status" value="1"/>
</dbReference>
<dbReference type="InterPro" id="IPR006336">
    <property type="entry name" value="GCS2"/>
</dbReference>
<protein>
    <recommendedName>
        <fullName evidence="5">Putative glutamate--cysteine ligase 2</fullName>
        <ecNumber evidence="5">6.3.2.2</ecNumber>
    </recommendedName>
    <alternativeName>
        <fullName evidence="5">Gamma-glutamylcysteine synthetase 2</fullName>
        <shortName evidence="5">GCS 2</shortName>
        <shortName evidence="5">Gamma-GCS 2</shortName>
    </alternativeName>
</protein>
<evidence type="ECO:0000256" key="3">
    <source>
        <dbReference type="ARBA" id="ARBA00022840"/>
    </source>
</evidence>
<dbReference type="RefSeq" id="WP_239722204.1">
    <property type="nucleotide sequence ID" value="NZ_CP092423.2"/>
</dbReference>
<dbReference type="SUPFAM" id="SSF56059">
    <property type="entry name" value="Glutathione synthetase ATP-binding domain-like"/>
    <property type="match status" value="1"/>
</dbReference>
<dbReference type="Gene3D" id="3.30.1490.270">
    <property type="match status" value="1"/>
</dbReference>
<name>A0ABY3UV06_MYCLN</name>
<evidence type="ECO:0000256" key="5">
    <source>
        <dbReference type="HAMAP-Rule" id="MF_01609"/>
    </source>
</evidence>
<dbReference type="GO" id="GO:0016874">
    <property type="term" value="F:ligase activity"/>
    <property type="evidence" value="ECO:0007669"/>
    <property type="project" value="UniProtKB-KW"/>
</dbReference>
<dbReference type="EMBL" id="CP092423">
    <property type="protein sequence ID" value="ULP43403.1"/>
    <property type="molecule type" value="Genomic_DNA"/>
</dbReference>
<evidence type="ECO:0000313" key="8">
    <source>
        <dbReference type="Proteomes" id="UP001055171"/>
    </source>
</evidence>
<evidence type="ECO:0000259" key="6">
    <source>
        <dbReference type="Pfam" id="PF14403"/>
    </source>
</evidence>
<keyword evidence="3 5" id="KW-0067">ATP-binding</keyword>
<keyword evidence="8" id="KW-1185">Reference proteome</keyword>
<dbReference type="PANTHER" id="PTHR34595:SF7">
    <property type="entry name" value="SLL1039 PROTEIN"/>
    <property type="match status" value="1"/>
</dbReference>
<dbReference type="SUPFAM" id="SSF55931">
    <property type="entry name" value="Glutamine synthetase/guanido kinase"/>
    <property type="match status" value="1"/>
</dbReference>
<reference evidence="7" key="1">
    <citation type="submission" date="2022-08" db="EMBL/GenBank/DDBJ databases">
        <title>Complete genome sequence of 14 non-tuberculosis mycobacteria type-strains.</title>
        <authorList>
            <person name="Igarashi Y."/>
            <person name="Osugi A."/>
            <person name="Mitarai S."/>
        </authorList>
    </citation>
    <scope>NUCLEOTIDE SEQUENCE</scope>
    <source>
        <strain evidence="7">ATCC 51985</strain>
    </source>
</reference>
<evidence type="ECO:0000256" key="1">
    <source>
        <dbReference type="ARBA" id="ARBA00022598"/>
    </source>
</evidence>
<gene>
    <name evidence="7" type="ORF">MJO58_05310</name>
</gene>
<dbReference type="NCBIfam" id="TIGR02050">
    <property type="entry name" value="gshA_cyan_rel"/>
    <property type="match status" value="1"/>
</dbReference>